<dbReference type="InterPro" id="IPR025411">
    <property type="entry name" value="DUF4136"/>
</dbReference>
<proteinExistence type="predicted"/>
<organism evidence="2 3">
    <name type="scientific">Chitinophaga caeni</name>
    <dbReference type="NCBI Taxonomy" id="2029983"/>
    <lineage>
        <taxon>Bacteria</taxon>
        <taxon>Pseudomonadati</taxon>
        <taxon>Bacteroidota</taxon>
        <taxon>Chitinophagia</taxon>
        <taxon>Chitinophagales</taxon>
        <taxon>Chitinophagaceae</taxon>
        <taxon>Chitinophaga</taxon>
    </lineage>
</organism>
<gene>
    <name evidence="2" type="ORF">COR50_11360</name>
</gene>
<keyword evidence="3" id="KW-1185">Reference proteome</keyword>
<dbReference type="KEGG" id="cbae:COR50_11360"/>
<dbReference type="Pfam" id="PF13590">
    <property type="entry name" value="DUF4136"/>
    <property type="match status" value="1"/>
</dbReference>
<dbReference type="AlphaFoldDB" id="A0A291QUU9"/>
<evidence type="ECO:0000259" key="1">
    <source>
        <dbReference type="Pfam" id="PF13590"/>
    </source>
</evidence>
<dbReference type="Proteomes" id="UP000220133">
    <property type="component" value="Chromosome"/>
</dbReference>
<dbReference type="Gene3D" id="3.30.160.670">
    <property type="match status" value="1"/>
</dbReference>
<dbReference type="EMBL" id="CP023777">
    <property type="protein sequence ID" value="ATL47716.1"/>
    <property type="molecule type" value="Genomic_DNA"/>
</dbReference>
<name>A0A291QUU9_9BACT</name>
<evidence type="ECO:0000313" key="3">
    <source>
        <dbReference type="Proteomes" id="UP000220133"/>
    </source>
</evidence>
<feature type="domain" description="DUF4136" evidence="1">
    <location>
        <begin position="55"/>
        <end position="225"/>
    </location>
</feature>
<evidence type="ECO:0000313" key="2">
    <source>
        <dbReference type="EMBL" id="ATL47716.1"/>
    </source>
</evidence>
<reference evidence="2 3" key="1">
    <citation type="submission" date="2017-10" db="EMBL/GenBank/DDBJ databases">
        <title>Paenichitinophaga pekingensis gen. nov., sp. nov., isolated from activated sludge.</title>
        <authorList>
            <person name="Jin D."/>
            <person name="Kong X."/>
            <person name="Deng Y."/>
            <person name="Bai Z."/>
        </authorList>
    </citation>
    <scope>NUCLEOTIDE SEQUENCE [LARGE SCALE GENOMIC DNA]</scope>
    <source>
        <strain evidence="2 3">13</strain>
    </source>
</reference>
<protein>
    <recommendedName>
        <fullName evidence="1">DUF4136 domain-containing protein</fullName>
    </recommendedName>
</protein>
<sequence length="232" mass="26494">MKMQISNEFYTLEKKYIMKKIWILMGASLVIASLISSCRKDPIDNLSEEETRIYVTNYDKDVDFGTYSTFSIVDSVAVVTNNGDYSKELTNYDQQLINTVKQSFIDRGYKLVDKTASPDLAVNLTRIDNTYSSVVIGGPGYWSGWPGYWDPGYWGYPGWGYYFPPYYGVFNYKERSVAIDLVDLKNAAKEGDNQLTTIWNAMLRGQGVWNSNNIESMVKAVFDQSTYLETTL</sequence>
<accession>A0A291QUU9</accession>